<proteinExistence type="predicted"/>
<protein>
    <recommendedName>
        <fullName evidence="3">Fido domain-containing protein</fullName>
    </recommendedName>
</protein>
<evidence type="ECO:0000313" key="2">
    <source>
        <dbReference type="Proteomes" id="UP000192511"/>
    </source>
</evidence>
<accession>A0AAX0WQ07</accession>
<dbReference type="Gene3D" id="1.10.3290.10">
    <property type="entry name" value="Fido-like domain"/>
    <property type="match status" value="1"/>
</dbReference>
<gene>
    <name evidence="1" type="ORF">A6J39_003950</name>
</gene>
<name>A0AAX0WQ07_9GAMM</name>
<dbReference type="Proteomes" id="UP000192511">
    <property type="component" value="Unassembled WGS sequence"/>
</dbReference>
<dbReference type="AlphaFoldDB" id="A0AAX0WQ07"/>
<keyword evidence="2" id="KW-1185">Reference proteome</keyword>
<evidence type="ECO:0008006" key="3">
    <source>
        <dbReference type="Google" id="ProtNLM"/>
    </source>
</evidence>
<comment type="caution">
    <text evidence="1">The sequence shown here is derived from an EMBL/GenBank/DDBJ whole genome shotgun (WGS) entry which is preliminary data.</text>
</comment>
<organism evidence="1 2">
    <name type="scientific">Legionella anisa</name>
    <dbReference type="NCBI Taxonomy" id="28082"/>
    <lineage>
        <taxon>Bacteria</taxon>
        <taxon>Pseudomonadati</taxon>
        <taxon>Pseudomonadota</taxon>
        <taxon>Gammaproteobacteria</taxon>
        <taxon>Legionellales</taxon>
        <taxon>Legionellaceae</taxon>
        <taxon>Legionella</taxon>
    </lineage>
</organism>
<sequence>MFFPKTHEVKYGNTVKFLKTFPLEEFWRFFVERARYDYRETLYRFIYKQLTLVEGEELEKTSIETILNSELFQKLTLKEYKDLLKERGLNSSMFKFLNVDYKKSKKERLKDLLDKHQGWLGFESKEPGYLMGMTKGLCFILESIDNKRKLNVNLIEELHRLCMDKVKNTRENTKPGEFRSDNDVAAWDILPGGCETFEGLVENITYLAAIQGKYPTDMEMLFNKDEKLLMYASPKNNDSEIEIWTQKELGKRSYNAYVSFKNKNPEEIAKEIWAAAKEGKHVQYVTSENGGNLLSRIQEDCIQELESSLIKAKDKHEKLTAIFTFLKHVVLFHPFDDGVGRTYSMLLLQYLLMRENLMPVLLMDSNMIPGLSVQQLVGEYLRAEKEMEAIMEDPSYISSSKFVIANVDTTTLLKSKSSEEQTMFQNCLNLLKSTVEGLNMVADTQSAPEAANKSASRRSN</sequence>
<dbReference type="RefSeq" id="WP_058388596.1">
    <property type="nucleotide sequence ID" value="NZ_CBCRWC010000054.1"/>
</dbReference>
<reference evidence="1" key="1">
    <citation type="submission" date="2017-12" db="EMBL/GenBank/DDBJ databases">
        <title>FDA dAtabase for Regulatory Grade micrObial Sequences (FDA-ARGOS): Supporting development and validation of Infectious Disease Dx tests.</title>
        <authorList>
            <person name="Kerrigan L."/>
            <person name="Tallon L.J."/>
            <person name="Sadzewicz L."/>
            <person name="Sengamalay N."/>
            <person name="Ott S."/>
            <person name="Godinez A."/>
            <person name="Nagaraj S."/>
            <person name="Vavikolanu K."/>
            <person name="Vyas G."/>
            <person name="Nadendla S."/>
            <person name="Aluvathingal J."/>
            <person name="Sichtig H."/>
        </authorList>
    </citation>
    <scope>NUCLEOTIDE SEQUENCE [LARGE SCALE GENOMIC DNA]</scope>
    <source>
        <strain evidence="1">FDAARGOS_200</strain>
    </source>
</reference>
<dbReference type="InterPro" id="IPR036597">
    <property type="entry name" value="Fido-like_dom_sf"/>
</dbReference>
<evidence type="ECO:0000313" key="1">
    <source>
        <dbReference type="EMBL" id="PNL60427.1"/>
    </source>
</evidence>
<dbReference type="EMBL" id="NBTX02000004">
    <property type="protein sequence ID" value="PNL60427.1"/>
    <property type="molecule type" value="Genomic_DNA"/>
</dbReference>